<evidence type="ECO:0000313" key="1">
    <source>
        <dbReference type="EMBL" id="PSJ56702.1"/>
    </source>
</evidence>
<dbReference type="RefSeq" id="WP_106773896.1">
    <property type="nucleotide sequence ID" value="NZ_PXYK01000020.1"/>
</dbReference>
<comment type="caution">
    <text evidence="1">The sequence shown here is derived from an EMBL/GenBank/DDBJ whole genome shotgun (WGS) entry which is preliminary data.</text>
</comment>
<dbReference type="AlphaFoldDB" id="A0A2P7S2L8"/>
<protein>
    <recommendedName>
        <fullName evidence="3">DUF3606 domain-containing protein</fullName>
    </recommendedName>
</protein>
<evidence type="ECO:0000313" key="2">
    <source>
        <dbReference type="Proteomes" id="UP000241229"/>
    </source>
</evidence>
<evidence type="ECO:0008006" key="3">
    <source>
        <dbReference type="Google" id="ProtNLM"/>
    </source>
</evidence>
<gene>
    <name evidence="1" type="ORF">C7I84_19525</name>
</gene>
<dbReference type="Proteomes" id="UP000241229">
    <property type="component" value="Unassembled WGS sequence"/>
</dbReference>
<proteinExistence type="predicted"/>
<keyword evidence="2" id="KW-1185">Reference proteome</keyword>
<dbReference type="OrthoDB" id="8087200at2"/>
<organism evidence="1 2">
    <name type="scientific">Kumtagia ephedrae</name>
    <dbReference type="NCBI Taxonomy" id="2116701"/>
    <lineage>
        <taxon>Bacteria</taxon>
        <taxon>Pseudomonadati</taxon>
        <taxon>Pseudomonadota</taxon>
        <taxon>Alphaproteobacteria</taxon>
        <taxon>Hyphomicrobiales</taxon>
        <taxon>Phyllobacteriaceae</taxon>
        <taxon>Kumtagia</taxon>
    </lineage>
</organism>
<sequence length="60" mass="6815">MADRQSVAEGLDATEREQAEIRHLAENTDLSPKQAHELVRRHGTDRKKLMEIAKTFKAEG</sequence>
<name>A0A2P7S2L8_9HYPH</name>
<dbReference type="EMBL" id="PXYK01000020">
    <property type="protein sequence ID" value="PSJ56702.1"/>
    <property type="molecule type" value="Genomic_DNA"/>
</dbReference>
<accession>A0A2P7S2L8</accession>
<reference evidence="1 2" key="1">
    <citation type="submission" date="2018-03" db="EMBL/GenBank/DDBJ databases">
        <title>The draft genome of Mesorhizobium sp. 6GN-30.</title>
        <authorList>
            <person name="Liu L."/>
            <person name="Li L."/>
            <person name="Wang T."/>
            <person name="Zhang X."/>
            <person name="Liang L."/>
        </authorList>
    </citation>
    <scope>NUCLEOTIDE SEQUENCE [LARGE SCALE GENOMIC DNA]</scope>
    <source>
        <strain evidence="1 2">6GN30</strain>
    </source>
</reference>